<feature type="region of interest" description="Disordered" evidence="1">
    <location>
        <begin position="122"/>
        <end position="169"/>
    </location>
</feature>
<proteinExistence type="predicted"/>
<reference evidence="2" key="1">
    <citation type="journal article" date="2020" name="BMC Genomics">
        <title>Correction to: Identification and distribution of gene clusters required for synthesis of sphingolipid metabolism inhibitors in diverse species of the filamentous fungus Fusarium.</title>
        <authorList>
            <person name="Kim H.S."/>
            <person name="Lohmar J.M."/>
            <person name="Busman M."/>
            <person name="Brown D.W."/>
            <person name="Naumann T.A."/>
            <person name="Divon H.H."/>
            <person name="Lysoe E."/>
            <person name="Uhlig S."/>
            <person name="Proctor R.H."/>
        </authorList>
    </citation>
    <scope>NUCLEOTIDE SEQUENCE</scope>
    <source>
        <strain evidence="2">NRRL 22465</strain>
    </source>
</reference>
<sequence length="169" mass="19825">MENRKFHKLHPQHQNIFSYHVKRELKEMLCPEESEDLVQDRITHLEQQISRFKASMPQSESRFRPFENRFRLFENRISQLEHRVSEENGFLGMSNSTFNWAIFLTLLVLVIHCSLKATEGSLREERRAKKRAEKQRPCSANTAEKVLSEMENPEVYANRASGGSSTTDK</sequence>
<reference evidence="2" key="2">
    <citation type="submission" date="2020-05" db="EMBL/GenBank/DDBJ databases">
        <authorList>
            <person name="Kim H.-S."/>
            <person name="Proctor R.H."/>
            <person name="Brown D.W."/>
        </authorList>
    </citation>
    <scope>NUCLEOTIDE SEQUENCE</scope>
    <source>
        <strain evidence="2">NRRL 22465</strain>
    </source>
</reference>
<gene>
    <name evidence="2" type="ORF">FZEAL_7342</name>
</gene>
<evidence type="ECO:0000256" key="1">
    <source>
        <dbReference type="SAM" id="MobiDB-lite"/>
    </source>
</evidence>
<evidence type="ECO:0000313" key="3">
    <source>
        <dbReference type="Proteomes" id="UP000635477"/>
    </source>
</evidence>
<name>A0A8H4UGZ8_9HYPO</name>
<dbReference type="Proteomes" id="UP000635477">
    <property type="component" value="Unassembled WGS sequence"/>
</dbReference>
<organism evidence="2 3">
    <name type="scientific">Fusarium zealandicum</name>
    <dbReference type="NCBI Taxonomy" id="1053134"/>
    <lineage>
        <taxon>Eukaryota</taxon>
        <taxon>Fungi</taxon>
        <taxon>Dikarya</taxon>
        <taxon>Ascomycota</taxon>
        <taxon>Pezizomycotina</taxon>
        <taxon>Sordariomycetes</taxon>
        <taxon>Hypocreomycetidae</taxon>
        <taxon>Hypocreales</taxon>
        <taxon>Nectriaceae</taxon>
        <taxon>Fusarium</taxon>
        <taxon>Fusarium staphyleae species complex</taxon>
    </lineage>
</organism>
<comment type="caution">
    <text evidence="2">The sequence shown here is derived from an EMBL/GenBank/DDBJ whole genome shotgun (WGS) entry which is preliminary data.</text>
</comment>
<accession>A0A8H4UGZ8</accession>
<keyword evidence="3" id="KW-1185">Reference proteome</keyword>
<protein>
    <submittedName>
        <fullName evidence="2">Uncharacterized protein</fullName>
    </submittedName>
</protein>
<dbReference type="AlphaFoldDB" id="A0A8H4UGZ8"/>
<evidence type="ECO:0000313" key="2">
    <source>
        <dbReference type="EMBL" id="KAF4975925.1"/>
    </source>
</evidence>
<dbReference type="EMBL" id="JABEYC010000588">
    <property type="protein sequence ID" value="KAF4975925.1"/>
    <property type="molecule type" value="Genomic_DNA"/>
</dbReference>